<protein>
    <recommendedName>
        <fullName evidence="3">SHOCT domain-containing protein</fullName>
    </recommendedName>
</protein>
<comment type="caution">
    <text evidence="1">The sequence shown here is derived from an EMBL/GenBank/DDBJ whole genome shotgun (WGS) entry which is preliminary data.</text>
</comment>
<sequence length="67" mass="7652">MMNHGMMGGMMLLWIVVLAFLFVAVNRLLNFSRYRYAEISAAEALDLRLAKGEISAAEYDEIKNRLL</sequence>
<proteinExistence type="predicted"/>
<dbReference type="RefSeq" id="WP_254759157.1">
    <property type="nucleotide sequence ID" value="NZ_JANCLT010000005.1"/>
</dbReference>
<keyword evidence="2" id="KW-1185">Reference proteome</keyword>
<dbReference type="AlphaFoldDB" id="A0AA41X5V7"/>
<evidence type="ECO:0000313" key="2">
    <source>
        <dbReference type="Proteomes" id="UP001156102"/>
    </source>
</evidence>
<accession>A0AA41X5V7</accession>
<reference evidence="1" key="1">
    <citation type="submission" date="2022-07" db="EMBL/GenBank/DDBJ databases">
        <authorList>
            <person name="Li W.-J."/>
            <person name="Deng Q.-Q."/>
        </authorList>
    </citation>
    <scope>NUCLEOTIDE SEQUENCE</scope>
    <source>
        <strain evidence="1">SYSU M60031</strain>
    </source>
</reference>
<evidence type="ECO:0008006" key="3">
    <source>
        <dbReference type="Google" id="ProtNLM"/>
    </source>
</evidence>
<organism evidence="1 2">
    <name type="scientific">Ectobacillus ponti</name>
    <dbReference type="NCBI Taxonomy" id="2961894"/>
    <lineage>
        <taxon>Bacteria</taxon>
        <taxon>Bacillati</taxon>
        <taxon>Bacillota</taxon>
        <taxon>Bacilli</taxon>
        <taxon>Bacillales</taxon>
        <taxon>Bacillaceae</taxon>
        <taxon>Ectobacillus</taxon>
    </lineage>
</organism>
<dbReference type="EMBL" id="JANCLT010000005">
    <property type="protein sequence ID" value="MCP8969247.1"/>
    <property type="molecule type" value="Genomic_DNA"/>
</dbReference>
<dbReference type="Proteomes" id="UP001156102">
    <property type="component" value="Unassembled WGS sequence"/>
</dbReference>
<name>A0AA41X5V7_9BACI</name>
<gene>
    <name evidence="1" type="ORF">NK662_11925</name>
</gene>
<evidence type="ECO:0000313" key="1">
    <source>
        <dbReference type="EMBL" id="MCP8969247.1"/>
    </source>
</evidence>